<keyword evidence="3" id="KW-1185">Reference proteome</keyword>
<sequence>MHHGEVVKKVKARRTVSAPPPTANPKHHQLVMRSQANAPYASIPSRRRNTTNRKLISEFAVFPKTPKLRLQERYPVPTVHIEEEVVVDRTAIMVGTSRRESVTTPKDSDASQSTTPDNITTAIITNPPPNESVAASQPVSPHKPSNGTLGLISTVYGIEPVNKEMRTDGYNSLSLGAMPNQLFL</sequence>
<feature type="compositionally biased region" description="Polar residues" evidence="1">
    <location>
        <begin position="133"/>
        <end position="147"/>
    </location>
</feature>
<protein>
    <submittedName>
        <fullName evidence="2">Transient receptor potential-gamma protein</fullName>
    </submittedName>
</protein>
<dbReference type="AlphaFoldDB" id="A0AAV4TAU0"/>
<evidence type="ECO:0000313" key="3">
    <source>
        <dbReference type="Proteomes" id="UP001054945"/>
    </source>
</evidence>
<proteinExistence type="predicted"/>
<organism evidence="2 3">
    <name type="scientific">Caerostris extrusa</name>
    <name type="common">Bark spider</name>
    <name type="synonym">Caerostris bankana</name>
    <dbReference type="NCBI Taxonomy" id="172846"/>
    <lineage>
        <taxon>Eukaryota</taxon>
        <taxon>Metazoa</taxon>
        <taxon>Ecdysozoa</taxon>
        <taxon>Arthropoda</taxon>
        <taxon>Chelicerata</taxon>
        <taxon>Arachnida</taxon>
        <taxon>Araneae</taxon>
        <taxon>Araneomorphae</taxon>
        <taxon>Entelegynae</taxon>
        <taxon>Araneoidea</taxon>
        <taxon>Araneidae</taxon>
        <taxon>Caerostris</taxon>
    </lineage>
</organism>
<feature type="region of interest" description="Disordered" evidence="1">
    <location>
        <begin position="1"/>
        <end position="28"/>
    </location>
</feature>
<feature type="compositionally biased region" description="Basic and acidic residues" evidence="1">
    <location>
        <begin position="97"/>
        <end position="109"/>
    </location>
</feature>
<feature type="region of interest" description="Disordered" evidence="1">
    <location>
        <begin position="97"/>
        <end position="147"/>
    </location>
</feature>
<dbReference type="Proteomes" id="UP001054945">
    <property type="component" value="Unassembled WGS sequence"/>
</dbReference>
<gene>
    <name evidence="2" type="primary">Trpgamma_8</name>
    <name evidence="2" type="ORF">CEXT_788051</name>
</gene>
<evidence type="ECO:0000313" key="2">
    <source>
        <dbReference type="EMBL" id="GIY41058.1"/>
    </source>
</evidence>
<reference evidence="2 3" key="1">
    <citation type="submission" date="2021-06" db="EMBL/GenBank/DDBJ databases">
        <title>Caerostris extrusa draft genome.</title>
        <authorList>
            <person name="Kono N."/>
            <person name="Arakawa K."/>
        </authorList>
    </citation>
    <scope>NUCLEOTIDE SEQUENCE [LARGE SCALE GENOMIC DNA]</scope>
</reference>
<comment type="caution">
    <text evidence="2">The sequence shown here is derived from an EMBL/GenBank/DDBJ whole genome shotgun (WGS) entry which is preliminary data.</text>
</comment>
<dbReference type="EMBL" id="BPLR01010691">
    <property type="protein sequence ID" value="GIY41058.1"/>
    <property type="molecule type" value="Genomic_DNA"/>
</dbReference>
<evidence type="ECO:0000256" key="1">
    <source>
        <dbReference type="SAM" id="MobiDB-lite"/>
    </source>
</evidence>
<accession>A0AAV4TAU0</accession>
<keyword evidence="2" id="KW-0675">Receptor</keyword>
<feature type="compositionally biased region" description="Polar residues" evidence="1">
    <location>
        <begin position="110"/>
        <end position="124"/>
    </location>
</feature>
<name>A0AAV4TAU0_CAEEX</name>